<evidence type="ECO:0000256" key="1">
    <source>
        <dbReference type="SAM" id="MobiDB-lite"/>
    </source>
</evidence>
<feature type="non-terminal residue" evidence="2">
    <location>
        <position position="173"/>
    </location>
</feature>
<evidence type="ECO:0000313" key="3">
    <source>
        <dbReference type="Proteomes" id="UP000295172"/>
    </source>
</evidence>
<accession>A0A4R4W7Y4</accession>
<dbReference type="AlphaFoldDB" id="A0A4R4W7Y4"/>
<dbReference type="EMBL" id="SMKR01000239">
    <property type="protein sequence ID" value="TDD14161.1"/>
    <property type="molecule type" value="Genomic_DNA"/>
</dbReference>
<organism evidence="2 3">
    <name type="scientific">Kribbella turkmenica</name>
    <dbReference type="NCBI Taxonomy" id="2530375"/>
    <lineage>
        <taxon>Bacteria</taxon>
        <taxon>Bacillati</taxon>
        <taxon>Actinomycetota</taxon>
        <taxon>Actinomycetes</taxon>
        <taxon>Propionibacteriales</taxon>
        <taxon>Kribbellaceae</taxon>
        <taxon>Kribbella</taxon>
    </lineage>
</organism>
<sequence>MSDNWNPPPEREPADGDQAAGPPEQPARDGQSPRWWSGSTDAKREFQDPSAAQGERPANNWFGEGWANRRPEDPDQDPDQGPGRQTRPEQSRGGPAWGGPGQGMNEQAGWQSPPTYGSVPQSPQTGPGADPHAGPTQGSASHAGPAGGPQQPGPQSGGRQSGGPQLRSPQAGG</sequence>
<keyword evidence="3" id="KW-1185">Reference proteome</keyword>
<comment type="caution">
    <text evidence="2">The sequence shown here is derived from an EMBL/GenBank/DDBJ whole genome shotgun (WGS) entry which is preliminary data.</text>
</comment>
<protein>
    <submittedName>
        <fullName evidence="2">Uncharacterized protein</fullName>
    </submittedName>
</protein>
<name>A0A4R4W7Y4_9ACTN</name>
<evidence type="ECO:0000313" key="2">
    <source>
        <dbReference type="EMBL" id="TDD14161.1"/>
    </source>
</evidence>
<feature type="region of interest" description="Disordered" evidence="1">
    <location>
        <begin position="1"/>
        <end position="173"/>
    </location>
</feature>
<dbReference type="Proteomes" id="UP000295172">
    <property type="component" value="Unassembled WGS sequence"/>
</dbReference>
<gene>
    <name evidence="2" type="ORF">E1218_33490</name>
</gene>
<feature type="compositionally biased region" description="Polar residues" evidence="1">
    <location>
        <begin position="104"/>
        <end position="125"/>
    </location>
</feature>
<reference evidence="2 3" key="1">
    <citation type="submission" date="2019-02" db="EMBL/GenBank/DDBJ databases">
        <title>Draft genome sequences of novel Actinobacteria.</title>
        <authorList>
            <person name="Sahin N."/>
            <person name="Ay H."/>
            <person name="Saygin H."/>
        </authorList>
    </citation>
    <scope>NUCLEOTIDE SEQUENCE [LARGE SCALE GENOMIC DNA]</scope>
    <source>
        <strain evidence="2 3">16K104</strain>
    </source>
</reference>
<proteinExistence type="predicted"/>